<protein>
    <submittedName>
        <fullName evidence="2">Uncharacterized protein</fullName>
    </submittedName>
</protein>
<dbReference type="InParanoid" id="J0WP42"/>
<keyword evidence="3" id="KW-1185">Reference proteome</keyword>
<evidence type="ECO:0000313" key="2">
    <source>
        <dbReference type="EMBL" id="EJD33632.1"/>
    </source>
</evidence>
<feature type="region of interest" description="Disordered" evidence="1">
    <location>
        <begin position="33"/>
        <end position="52"/>
    </location>
</feature>
<dbReference type="AlphaFoldDB" id="J0WP42"/>
<dbReference type="Proteomes" id="UP000006514">
    <property type="component" value="Unassembled WGS sequence"/>
</dbReference>
<proteinExistence type="predicted"/>
<dbReference type="KEGG" id="adl:AURDEDRAFT_76849"/>
<name>J0WP42_AURST</name>
<feature type="non-terminal residue" evidence="2">
    <location>
        <position position="1"/>
    </location>
</feature>
<reference evidence="3" key="1">
    <citation type="journal article" date="2012" name="Science">
        <title>The Paleozoic origin of enzymatic lignin decomposition reconstructed from 31 fungal genomes.</title>
        <authorList>
            <person name="Floudas D."/>
            <person name="Binder M."/>
            <person name="Riley R."/>
            <person name="Barry K."/>
            <person name="Blanchette R.A."/>
            <person name="Henrissat B."/>
            <person name="Martinez A.T."/>
            <person name="Otillar R."/>
            <person name="Spatafora J.W."/>
            <person name="Yadav J.S."/>
            <person name="Aerts A."/>
            <person name="Benoit I."/>
            <person name="Boyd A."/>
            <person name="Carlson A."/>
            <person name="Copeland A."/>
            <person name="Coutinho P.M."/>
            <person name="de Vries R.P."/>
            <person name="Ferreira P."/>
            <person name="Findley K."/>
            <person name="Foster B."/>
            <person name="Gaskell J."/>
            <person name="Glotzer D."/>
            <person name="Gorecki P."/>
            <person name="Heitman J."/>
            <person name="Hesse C."/>
            <person name="Hori C."/>
            <person name="Igarashi K."/>
            <person name="Jurgens J.A."/>
            <person name="Kallen N."/>
            <person name="Kersten P."/>
            <person name="Kohler A."/>
            <person name="Kuees U."/>
            <person name="Kumar T.K.A."/>
            <person name="Kuo A."/>
            <person name="LaButti K."/>
            <person name="Larrondo L.F."/>
            <person name="Lindquist E."/>
            <person name="Ling A."/>
            <person name="Lombard V."/>
            <person name="Lucas S."/>
            <person name="Lundell T."/>
            <person name="Martin R."/>
            <person name="McLaughlin D.J."/>
            <person name="Morgenstern I."/>
            <person name="Morin E."/>
            <person name="Murat C."/>
            <person name="Nagy L.G."/>
            <person name="Nolan M."/>
            <person name="Ohm R.A."/>
            <person name="Patyshakuliyeva A."/>
            <person name="Rokas A."/>
            <person name="Ruiz-Duenas F.J."/>
            <person name="Sabat G."/>
            <person name="Salamov A."/>
            <person name="Samejima M."/>
            <person name="Schmutz J."/>
            <person name="Slot J.C."/>
            <person name="St John F."/>
            <person name="Stenlid J."/>
            <person name="Sun H."/>
            <person name="Sun S."/>
            <person name="Syed K."/>
            <person name="Tsang A."/>
            <person name="Wiebenga A."/>
            <person name="Young D."/>
            <person name="Pisabarro A."/>
            <person name="Eastwood D.C."/>
            <person name="Martin F."/>
            <person name="Cullen D."/>
            <person name="Grigoriev I.V."/>
            <person name="Hibbett D.S."/>
        </authorList>
    </citation>
    <scope>NUCLEOTIDE SEQUENCE [LARGE SCALE GENOMIC DNA]</scope>
    <source>
        <strain evidence="3">TFB10046</strain>
    </source>
</reference>
<sequence>TGMLTQNLITVVEGSVSIHAKFVHGLEDTKARTNAADDCGQPDAQDRKHKDDFSLDTSELSAAISPALRDLFNESLCAKSTAFEHLDREAVAHEIVGSKTEEAAVLRLAQTGDWEPTSSTWLL</sequence>
<dbReference type="OMA" id="VSIHAKF"/>
<gene>
    <name evidence="2" type="ORF">AURDEDRAFT_76849</name>
</gene>
<evidence type="ECO:0000313" key="3">
    <source>
        <dbReference type="Proteomes" id="UP000006514"/>
    </source>
</evidence>
<organism evidence="2 3">
    <name type="scientific">Auricularia subglabra (strain TFB-10046 / SS5)</name>
    <name type="common">White-rot fungus</name>
    <name type="synonym">Auricularia delicata (strain TFB10046)</name>
    <dbReference type="NCBI Taxonomy" id="717982"/>
    <lineage>
        <taxon>Eukaryota</taxon>
        <taxon>Fungi</taxon>
        <taxon>Dikarya</taxon>
        <taxon>Basidiomycota</taxon>
        <taxon>Agaricomycotina</taxon>
        <taxon>Agaricomycetes</taxon>
        <taxon>Auriculariales</taxon>
        <taxon>Auriculariaceae</taxon>
        <taxon>Auricularia</taxon>
    </lineage>
</organism>
<evidence type="ECO:0000256" key="1">
    <source>
        <dbReference type="SAM" id="MobiDB-lite"/>
    </source>
</evidence>
<dbReference type="EMBL" id="JH688141">
    <property type="protein sequence ID" value="EJD33632.1"/>
    <property type="molecule type" value="Genomic_DNA"/>
</dbReference>
<dbReference type="OrthoDB" id="3242336at2759"/>
<accession>J0WP42</accession>